<reference evidence="1" key="1">
    <citation type="submission" date="2021-01" db="UniProtKB">
        <authorList>
            <consortium name="EnsemblPlants"/>
        </authorList>
    </citation>
    <scope>IDENTIFICATION</scope>
</reference>
<accession>A0A7N0UDZ2</accession>
<protein>
    <submittedName>
        <fullName evidence="1">Uncharacterized protein</fullName>
    </submittedName>
</protein>
<name>A0A7N0UDZ2_KALFE</name>
<keyword evidence="2" id="KW-1185">Reference proteome</keyword>
<sequence>MDVIFPEAYSAKVNRYWRRSKYRRLRSSVPSRRKLPVLKLGGQDPDHGRRWKLKSARKLKLRVLVSPVRLLVKLRDAYVNMMLHWAKKMGMGRASFSKRKHSLGMVAVGGQQVDVRLVVEIYNRMVANRDQIKAGELLD</sequence>
<dbReference type="AlphaFoldDB" id="A0A7N0UDZ2"/>
<dbReference type="PANTHER" id="PTHR33702:SF2">
    <property type="match status" value="1"/>
</dbReference>
<dbReference type="Proteomes" id="UP000594263">
    <property type="component" value="Unplaced"/>
</dbReference>
<evidence type="ECO:0000313" key="1">
    <source>
        <dbReference type="EnsemblPlants" id="Kaladp0062s0013.1.v1.1.CDS.1"/>
    </source>
</evidence>
<dbReference type="Gramene" id="Kaladp0062s0013.1.v1.1">
    <property type="protein sequence ID" value="Kaladp0062s0013.1.v1.1.CDS.1"/>
    <property type="gene ID" value="Kaladp0062s0013.v1.1"/>
</dbReference>
<dbReference type="EnsemblPlants" id="Kaladp0062s0013.1.v1.1">
    <property type="protein sequence ID" value="Kaladp0062s0013.1.v1.1.CDS.1"/>
    <property type="gene ID" value="Kaladp0062s0013.v1.1"/>
</dbReference>
<proteinExistence type="predicted"/>
<dbReference type="PANTHER" id="PTHR33702">
    <property type="entry name" value="BNAA09G40010D PROTEIN"/>
    <property type="match status" value="1"/>
</dbReference>
<organism evidence="1 2">
    <name type="scientific">Kalanchoe fedtschenkoi</name>
    <name type="common">Lavender scallops</name>
    <name type="synonym">South American air plant</name>
    <dbReference type="NCBI Taxonomy" id="63787"/>
    <lineage>
        <taxon>Eukaryota</taxon>
        <taxon>Viridiplantae</taxon>
        <taxon>Streptophyta</taxon>
        <taxon>Embryophyta</taxon>
        <taxon>Tracheophyta</taxon>
        <taxon>Spermatophyta</taxon>
        <taxon>Magnoliopsida</taxon>
        <taxon>eudicotyledons</taxon>
        <taxon>Gunneridae</taxon>
        <taxon>Pentapetalae</taxon>
        <taxon>Saxifragales</taxon>
        <taxon>Crassulaceae</taxon>
        <taxon>Kalanchoe</taxon>
    </lineage>
</organism>
<evidence type="ECO:0000313" key="2">
    <source>
        <dbReference type="Proteomes" id="UP000594263"/>
    </source>
</evidence>